<organism evidence="1 2">
    <name type="scientific">Sparassis crispa</name>
    <dbReference type="NCBI Taxonomy" id="139825"/>
    <lineage>
        <taxon>Eukaryota</taxon>
        <taxon>Fungi</taxon>
        <taxon>Dikarya</taxon>
        <taxon>Basidiomycota</taxon>
        <taxon>Agaricomycotina</taxon>
        <taxon>Agaricomycetes</taxon>
        <taxon>Polyporales</taxon>
        <taxon>Sparassidaceae</taxon>
        <taxon>Sparassis</taxon>
    </lineage>
</organism>
<proteinExistence type="predicted"/>
<accession>A0A401H3I3</accession>
<name>A0A401H3I3_9APHY</name>
<dbReference type="AlphaFoldDB" id="A0A401H3I3"/>
<keyword evidence="2" id="KW-1185">Reference proteome</keyword>
<dbReference type="EMBL" id="BFAD01000014">
    <property type="protein sequence ID" value="GBE88949.1"/>
    <property type="molecule type" value="Genomic_DNA"/>
</dbReference>
<comment type="caution">
    <text evidence="1">The sequence shown here is derived from an EMBL/GenBank/DDBJ whole genome shotgun (WGS) entry which is preliminary data.</text>
</comment>
<dbReference type="Proteomes" id="UP000287166">
    <property type="component" value="Unassembled WGS sequence"/>
</dbReference>
<dbReference type="GeneID" id="38785866"/>
<sequence length="84" mass="9532">MFHLHARQALREEVGGHVFCATVEQDDDGGVDGLTQEVVADVDVFRAGVVRVVTKLLSEEHADDFRLYLYRSRDNDITEPRLTM</sequence>
<dbReference type="InParanoid" id="A0A401H3I3"/>
<reference evidence="1 2" key="1">
    <citation type="journal article" date="2018" name="Sci. Rep.">
        <title>Genome sequence of the cauliflower mushroom Sparassis crispa (Hanabiratake) and its association with beneficial usage.</title>
        <authorList>
            <person name="Kiyama R."/>
            <person name="Furutani Y."/>
            <person name="Kawaguchi K."/>
            <person name="Nakanishi T."/>
        </authorList>
    </citation>
    <scope>NUCLEOTIDE SEQUENCE [LARGE SCALE GENOMIC DNA]</scope>
</reference>
<gene>
    <name evidence="1" type="ORF">SCP_1403570</name>
</gene>
<evidence type="ECO:0000313" key="1">
    <source>
        <dbReference type="EMBL" id="GBE88949.1"/>
    </source>
</evidence>
<dbReference type="RefSeq" id="XP_027619862.1">
    <property type="nucleotide sequence ID" value="XM_027764061.1"/>
</dbReference>
<protein>
    <submittedName>
        <fullName evidence="1">Uncharacterized protein</fullName>
    </submittedName>
</protein>
<evidence type="ECO:0000313" key="2">
    <source>
        <dbReference type="Proteomes" id="UP000287166"/>
    </source>
</evidence>